<evidence type="ECO:0000313" key="2">
    <source>
        <dbReference type="Proteomes" id="UP000050425"/>
    </source>
</evidence>
<dbReference type="Proteomes" id="UP000050425">
    <property type="component" value="Unassembled WGS sequence"/>
</dbReference>
<organism evidence="1 2">
    <name type="scientific">Pseudomonas syringae pv. antirrhini</name>
    <dbReference type="NCBI Taxonomy" id="251702"/>
    <lineage>
        <taxon>Bacteria</taxon>
        <taxon>Pseudomonadati</taxon>
        <taxon>Pseudomonadota</taxon>
        <taxon>Gammaproteobacteria</taxon>
        <taxon>Pseudomonadales</taxon>
        <taxon>Pseudomonadaceae</taxon>
        <taxon>Pseudomonas</taxon>
    </lineage>
</organism>
<reference evidence="1 2" key="1">
    <citation type="submission" date="2015-09" db="EMBL/GenBank/DDBJ databases">
        <title>Genome announcement of multiple Pseudomonas syringae strains.</title>
        <authorList>
            <person name="Thakur S."/>
            <person name="Wang P.W."/>
            <person name="Gong Y."/>
            <person name="Weir B.S."/>
            <person name="Guttman D.S."/>
        </authorList>
    </citation>
    <scope>NUCLEOTIDE SEQUENCE [LARGE SCALE GENOMIC DNA]</scope>
    <source>
        <strain evidence="1 2">ICMP4303</strain>
    </source>
</reference>
<evidence type="ECO:0008006" key="3">
    <source>
        <dbReference type="Google" id="ProtNLM"/>
    </source>
</evidence>
<dbReference type="PATRIC" id="fig|251702.3.peg.342"/>
<protein>
    <recommendedName>
        <fullName evidence="3">DUF1534 domain-containing protein</fullName>
    </recommendedName>
</protein>
<dbReference type="EMBL" id="LJPT01000096">
    <property type="protein sequence ID" value="KPW48228.1"/>
    <property type="molecule type" value="Genomic_DNA"/>
</dbReference>
<proteinExistence type="predicted"/>
<accession>A0A0P9NVV3</accession>
<gene>
    <name evidence="1" type="ORF">ALO88_102876</name>
</gene>
<comment type="caution">
    <text evidence="1">The sequence shown here is derived from an EMBL/GenBank/DDBJ whole genome shotgun (WGS) entry which is preliminary data.</text>
</comment>
<name>A0A0P9NVV3_9PSED</name>
<evidence type="ECO:0000313" key="1">
    <source>
        <dbReference type="EMBL" id="KPW48228.1"/>
    </source>
</evidence>
<sequence length="78" mass="8898">MSRKQTSLISQNRSVMLRATDLRGILRIGRRASRTACDAERRTIIEAASRRSAARWLKMQRLGHRLLEQAHPKGAYPA</sequence>
<dbReference type="AlphaFoldDB" id="A0A0P9NVV3"/>